<keyword evidence="3" id="KW-0560">Oxidoreductase</keyword>
<dbReference type="Pfam" id="PF00724">
    <property type="entry name" value="Oxidored_FMN"/>
    <property type="match status" value="1"/>
</dbReference>
<proteinExistence type="inferred from homology"/>
<keyword evidence="7" id="KW-1185">Reference proteome</keyword>
<evidence type="ECO:0000256" key="3">
    <source>
        <dbReference type="ARBA" id="ARBA00023002"/>
    </source>
</evidence>
<feature type="domain" description="NADH:flavin oxidoreductase/NADH oxidase N-terminal" evidence="5">
    <location>
        <begin position="4"/>
        <end position="333"/>
    </location>
</feature>
<dbReference type="FunFam" id="3.20.20.70:FF:000059">
    <property type="entry name" value="N-ethylmaleimide reductase, FMN-linked"/>
    <property type="match status" value="1"/>
</dbReference>
<dbReference type="InterPro" id="IPR045247">
    <property type="entry name" value="Oye-like"/>
</dbReference>
<dbReference type="AlphaFoldDB" id="A0A4Y6U7R1"/>
<dbReference type="SUPFAM" id="SSF51395">
    <property type="entry name" value="FMN-linked oxidoreductases"/>
    <property type="match status" value="1"/>
</dbReference>
<dbReference type="PANTHER" id="PTHR22893:SF91">
    <property type="entry name" value="NADPH DEHYDROGENASE 2-RELATED"/>
    <property type="match status" value="1"/>
</dbReference>
<dbReference type="InterPro" id="IPR013785">
    <property type="entry name" value="Aldolase_TIM"/>
</dbReference>
<dbReference type="GO" id="GO:0016628">
    <property type="term" value="F:oxidoreductase activity, acting on the CH-CH group of donors, NAD or NADP as acceptor"/>
    <property type="evidence" value="ECO:0007669"/>
    <property type="project" value="UniProtKB-ARBA"/>
</dbReference>
<dbReference type="GO" id="GO:0010181">
    <property type="term" value="F:FMN binding"/>
    <property type="evidence" value="ECO:0007669"/>
    <property type="project" value="InterPro"/>
</dbReference>
<gene>
    <name evidence="6" type="ORF">E3E12_02140</name>
</gene>
<evidence type="ECO:0000259" key="5">
    <source>
        <dbReference type="Pfam" id="PF00724"/>
    </source>
</evidence>
<evidence type="ECO:0000256" key="2">
    <source>
        <dbReference type="ARBA" id="ARBA00005979"/>
    </source>
</evidence>
<protein>
    <submittedName>
        <fullName evidence="6">Alkene reductase</fullName>
    </submittedName>
</protein>
<dbReference type="CDD" id="cd02933">
    <property type="entry name" value="OYE_like_FMN"/>
    <property type="match status" value="1"/>
</dbReference>
<comment type="cofactor">
    <cofactor evidence="1">
        <name>FMN</name>
        <dbReference type="ChEBI" id="CHEBI:58210"/>
    </cofactor>
</comment>
<feature type="region of interest" description="Disordered" evidence="4">
    <location>
        <begin position="363"/>
        <end position="384"/>
    </location>
</feature>
<dbReference type="RefSeq" id="WP_141442856.1">
    <property type="nucleotide sequence ID" value="NZ_CP038231.1"/>
</dbReference>
<dbReference type="Proteomes" id="UP000318709">
    <property type="component" value="Chromosome"/>
</dbReference>
<accession>A0A4Y6U7R1</accession>
<dbReference type="KEGG" id="swf:E3E12_02140"/>
<dbReference type="GO" id="GO:0005829">
    <property type="term" value="C:cytosol"/>
    <property type="evidence" value="ECO:0007669"/>
    <property type="project" value="UniProtKB-ARBA"/>
</dbReference>
<organism evidence="6 7">
    <name type="scientific">Formicincola oecophyllae</name>
    <dbReference type="NCBI Taxonomy" id="2558361"/>
    <lineage>
        <taxon>Bacteria</taxon>
        <taxon>Pseudomonadati</taxon>
        <taxon>Pseudomonadota</taxon>
        <taxon>Alphaproteobacteria</taxon>
        <taxon>Acetobacterales</taxon>
        <taxon>Acetobacteraceae</taxon>
        <taxon>Formicincola</taxon>
    </lineage>
</organism>
<reference evidence="6 7" key="1">
    <citation type="submission" date="2019-03" db="EMBL/GenBank/DDBJ databases">
        <title>The complete genome sequence of Swingsia_sp. F3b2 LMG30590(T).</title>
        <authorList>
            <person name="Chua K.-O."/>
            <person name="Chan K.-G."/>
            <person name="See-Too W.-S."/>
        </authorList>
    </citation>
    <scope>NUCLEOTIDE SEQUENCE [LARGE SCALE GENOMIC DNA]</scope>
    <source>
        <strain evidence="6 7">F3b2</strain>
    </source>
</reference>
<dbReference type="EMBL" id="CP038231">
    <property type="protein sequence ID" value="QDH13194.1"/>
    <property type="molecule type" value="Genomic_DNA"/>
</dbReference>
<sequence>MTTLFDQLQLGAIPCKNRVFMAPLTRLRSTPDGVPTPLMAQYYAQRADAGLIIAESMAICQQGSGFLNAPGIWEQAQIKGWRLVTDAVHAAGGKIVAQLWHGGRIVFPTMNGGTQPVSASATQAPGLGHTWEGKEPYPMARALRLDEIPALVAQFAQAAQNAIKAGFDGVQVHAANGYLLDQFLRDSTNHRTDAYGGSVENRMRLLREVCVAVIGAVGAGRTGVRISPNGEILGCVDSNPKALFVPVAAMLQQLGVAWLGVKEFNPHADPNAPGPQQAPLSPEIRKVFTNPLVLNGNYDFQKAEQVVGTGKADAISFGRPFIANPDLVKRFEKLAQGQTANVAESDKKTWYGEFLPREEQSLGYTDYPTMNGLPCGPAGEPATD</sequence>
<dbReference type="Gene3D" id="3.20.20.70">
    <property type="entry name" value="Aldolase class I"/>
    <property type="match status" value="1"/>
</dbReference>
<evidence type="ECO:0000313" key="6">
    <source>
        <dbReference type="EMBL" id="QDH13194.1"/>
    </source>
</evidence>
<dbReference type="OrthoDB" id="9804454at2"/>
<evidence type="ECO:0000256" key="1">
    <source>
        <dbReference type="ARBA" id="ARBA00001917"/>
    </source>
</evidence>
<dbReference type="InterPro" id="IPR001155">
    <property type="entry name" value="OxRdtase_FMN_N"/>
</dbReference>
<evidence type="ECO:0000256" key="4">
    <source>
        <dbReference type="SAM" id="MobiDB-lite"/>
    </source>
</evidence>
<dbReference type="PANTHER" id="PTHR22893">
    <property type="entry name" value="NADH OXIDOREDUCTASE-RELATED"/>
    <property type="match status" value="1"/>
</dbReference>
<comment type="similarity">
    <text evidence="2">Belongs to the NADH:flavin oxidoreductase/NADH oxidase family.</text>
</comment>
<evidence type="ECO:0000313" key="7">
    <source>
        <dbReference type="Proteomes" id="UP000318709"/>
    </source>
</evidence>
<name>A0A4Y6U7R1_9PROT</name>